<gene>
    <name evidence="2" type="ORF">PXEA_LOCUS24437</name>
</gene>
<evidence type="ECO:0000256" key="1">
    <source>
        <dbReference type="SAM" id="MobiDB-lite"/>
    </source>
</evidence>
<dbReference type="AlphaFoldDB" id="A0A448X8T6"/>
<organism evidence="2 3">
    <name type="scientific">Protopolystoma xenopodis</name>
    <dbReference type="NCBI Taxonomy" id="117903"/>
    <lineage>
        <taxon>Eukaryota</taxon>
        <taxon>Metazoa</taxon>
        <taxon>Spiralia</taxon>
        <taxon>Lophotrochozoa</taxon>
        <taxon>Platyhelminthes</taxon>
        <taxon>Monogenea</taxon>
        <taxon>Polyopisthocotylea</taxon>
        <taxon>Polystomatidea</taxon>
        <taxon>Polystomatidae</taxon>
        <taxon>Protopolystoma</taxon>
    </lineage>
</organism>
<feature type="region of interest" description="Disordered" evidence="1">
    <location>
        <begin position="48"/>
        <end position="100"/>
    </location>
</feature>
<reference evidence="2" key="1">
    <citation type="submission" date="2018-11" db="EMBL/GenBank/DDBJ databases">
        <authorList>
            <consortium name="Pathogen Informatics"/>
        </authorList>
    </citation>
    <scope>NUCLEOTIDE SEQUENCE</scope>
</reference>
<dbReference type="EMBL" id="CAAALY010117639">
    <property type="protein sequence ID" value="VEL30997.1"/>
    <property type="molecule type" value="Genomic_DNA"/>
</dbReference>
<proteinExistence type="predicted"/>
<dbReference type="Proteomes" id="UP000784294">
    <property type="component" value="Unassembled WGS sequence"/>
</dbReference>
<feature type="non-terminal residue" evidence="2">
    <location>
        <position position="1"/>
    </location>
</feature>
<keyword evidence="3" id="KW-1185">Reference proteome</keyword>
<evidence type="ECO:0000313" key="2">
    <source>
        <dbReference type="EMBL" id="VEL30997.1"/>
    </source>
</evidence>
<protein>
    <submittedName>
        <fullName evidence="2">Uncharacterized protein</fullName>
    </submittedName>
</protein>
<comment type="caution">
    <text evidence="2">The sequence shown here is derived from an EMBL/GenBank/DDBJ whole genome shotgun (WGS) entry which is preliminary data.</text>
</comment>
<sequence>PSETHSIGSLSSCETCFSSNSLGQTATNNSTSNRKHGGVLASLFGRYRTSKSSASKKPPTSPSPPVVDDSALEVAPCPTCEPASLIPPSESDLNAPVEKKNPPKALYADAQVSETIEIQTSGVSDAVVDLSSEKDNFESDEVLEYPASGE</sequence>
<evidence type="ECO:0000313" key="3">
    <source>
        <dbReference type="Proteomes" id="UP000784294"/>
    </source>
</evidence>
<name>A0A448X8T6_9PLAT</name>
<accession>A0A448X8T6</accession>